<proteinExistence type="predicted"/>
<dbReference type="PANTHER" id="PTHR47331:SF4">
    <property type="entry name" value="PEPTIDASE S1 DOMAIN-CONTAINING PROTEIN"/>
    <property type="match status" value="1"/>
</dbReference>
<dbReference type="STRING" id="70667.A0A183SIG9"/>
<organism evidence="3">
    <name type="scientific">Schistocephalus solidus</name>
    <name type="common">Tapeworm</name>
    <dbReference type="NCBI Taxonomy" id="70667"/>
    <lineage>
        <taxon>Eukaryota</taxon>
        <taxon>Metazoa</taxon>
        <taxon>Spiralia</taxon>
        <taxon>Lophotrochozoa</taxon>
        <taxon>Platyhelminthes</taxon>
        <taxon>Cestoda</taxon>
        <taxon>Eucestoda</taxon>
        <taxon>Diphyllobothriidea</taxon>
        <taxon>Diphyllobothriidae</taxon>
        <taxon>Schistocephalus</taxon>
    </lineage>
</organism>
<dbReference type="PANTHER" id="PTHR47331">
    <property type="entry name" value="PHD-TYPE DOMAIN-CONTAINING PROTEIN"/>
    <property type="match status" value="1"/>
</dbReference>
<name>A0A183SIG9_SCHSO</name>
<dbReference type="InterPro" id="IPR008042">
    <property type="entry name" value="Retrotrans_Pao"/>
</dbReference>
<keyword evidence="2" id="KW-1185">Reference proteome</keyword>
<dbReference type="WBParaSite" id="SSLN_0000416101-mRNA-1">
    <property type="protein sequence ID" value="SSLN_0000416101-mRNA-1"/>
    <property type="gene ID" value="SSLN_0000416101"/>
</dbReference>
<sequence length="197" mass="22119">MVVHPFGATSSPYVTIYTLNLSIHQVTDVRKAHCAKYLQGCSYVDDCLISRDSVQALGDVASHLRTALRNHGFHPNKWRSNSVETLIDIPEEERVNGGMCFDLKTADTHRTLGVEWNKATDTFSFTIKCPTDTATRRALLSYISTLYGPLGFVAPVLLPAKLLLQQLCRSNLEGDDKIDEYVRQWMKEFQGLGNVQI</sequence>
<reference evidence="3" key="1">
    <citation type="submission" date="2016-06" db="UniProtKB">
        <authorList>
            <consortium name="WormBaseParasite"/>
        </authorList>
    </citation>
    <scope>IDENTIFICATION</scope>
</reference>
<gene>
    <name evidence="1" type="ORF">SSLN_LOCUS4017</name>
</gene>
<evidence type="ECO:0000313" key="3">
    <source>
        <dbReference type="WBParaSite" id="SSLN_0000416101-mRNA-1"/>
    </source>
</evidence>
<protein>
    <submittedName>
        <fullName evidence="3">Reverse transcriptase domain-containing protein</fullName>
    </submittedName>
</protein>
<dbReference type="Proteomes" id="UP000275846">
    <property type="component" value="Unassembled WGS sequence"/>
</dbReference>
<dbReference type="AlphaFoldDB" id="A0A183SIG9"/>
<evidence type="ECO:0000313" key="2">
    <source>
        <dbReference type="Proteomes" id="UP000275846"/>
    </source>
</evidence>
<dbReference type="SUPFAM" id="SSF56672">
    <property type="entry name" value="DNA/RNA polymerases"/>
    <property type="match status" value="1"/>
</dbReference>
<dbReference type="Pfam" id="PF05380">
    <property type="entry name" value="Peptidase_A17"/>
    <property type="match status" value="1"/>
</dbReference>
<dbReference type="InterPro" id="IPR043502">
    <property type="entry name" value="DNA/RNA_pol_sf"/>
</dbReference>
<evidence type="ECO:0000313" key="1">
    <source>
        <dbReference type="EMBL" id="VDL90402.1"/>
    </source>
</evidence>
<reference evidence="1 2" key="2">
    <citation type="submission" date="2018-11" db="EMBL/GenBank/DDBJ databases">
        <authorList>
            <consortium name="Pathogen Informatics"/>
        </authorList>
    </citation>
    <scope>NUCLEOTIDE SEQUENCE [LARGE SCALE GENOMIC DNA]</scope>
    <source>
        <strain evidence="1 2">NST_G2</strain>
    </source>
</reference>
<dbReference type="OrthoDB" id="6127549at2759"/>
<accession>A0A183SIG9</accession>
<dbReference type="EMBL" id="UYSU01032719">
    <property type="protein sequence ID" value="VDL90402.1"/>
    <property type="molecule type" value="Genomic_DNA"/>
</dbReference>